<name>A0A8H5BDY4_9AGAR</name>
<dbReference type="OrthoDB" id="3044562at2759"/>
<organism evidence="3 4">
    <name type="scientific">Psilocybe cf. subviscida</name>
    <dbReference type="NCBI Taxonomy" id="2480587"/>
    <lineage>
        <taxon>Eukaryota</taxon>
        <taxon>Fungi</taxon>
        <taxon>Dikarya</taxon>
        <taxon>Basidiomycota</taxon>
        <taxon>Agaricomycotina</taxon>
        <taxon>Agaricomycetes</taxon>
        <taxon>Agaricomycetidae</taxon>
        <taxon>Agaricales</taxon>
        <taxon>Agaricineae</taxon>
        <taxon>Strophariaceae</taxon>
        <taxon>Psilocybe</taxon>
    </lineage>
</organism>
<comment type="caution">
    <text evidence="3">The sequence shown here is derived from an EMBL/GenBank/DDBJ whole genome shotgun (WGS) entry which is preliminary data.</text>
</comment>
<dbReference type="SUPFAM" id="SSF54695">
    <property type="entry name" value="POZ domain"/>
    <property type="match status" value="1"/>
</dbReference>
<feature type="domain" description="BTB" evidence="2">
    <location>
        <begin position="45"/>
        <end position="118"/>
    </location>
</feature>
<dbReference type="InterPro" id="IPR000210">
    <property type="entry name" value="BTB/POZ_dom"/>
</dbReference>
<evidence type="ECO:0000313" key="4">
    <source>
        <dbReference type="Proteomes" id="UP000567179"/>
    </source>
</evidence>
<dbReference type="EMBL" id="JAACJJ010000028">
    <property type="protein sequence ID" value="KAF5321589.1"/>
    <property type="molecule type" value="Genomic_DNA"/>
</dbReference>
<dbReference type="InterPro" id="IPR011333">
    <property type="entry name" value="SKP1/BTB/POZ_sf"/>
</dbReference>
<protein>
    <recommendedName>
        <fullName evidence="2">BTB domain-containing protein</fullName>
    </recommendedName>
</protein>
<feature type="region of interest" description="Disordered" evidence="1">
    <location>
        <begin position="1"/>
        <end position="36"/>
    </location>
</feature>
<dbReference type="Proteomes" id="UP000567179">
    <property type="component" value="Unassembled WGS sequence"/>
</dbReference>
<evidence type="ECO:0000259" key="2">
    <source>
        <dbReference type="PROSITE" id="PS50097"/>
    </source>
</evidence>
<keyword evidence="4" id="KW-1185">Reference proteome</keyword>
<dbReference type="PROSITE" id="PS50097">
    <property type="entry name" value="BTB"/>
    <property type="match status" value="1"/>
</dbReference>
<gene>
    <name evidence="3" type="ORF">D9619_000365</name>
</gene>
<evidence type="ECO:0000313" key="3">
    <source>
        <dbReference type="EMBL" id="KAF5321589.1"/>
    </source>
</evidence>
<reference evidence="3 4" key="1">
    <citation type="journal article" date="2020" name="ISME J.">
        <title>Uncovering the hidden diversity of litter-decomposition mechanisms in mushroom-forming fungi.</title>
        <authorList>
            <person name="Floudas D."/>
            <person name="Bentzer J."/>
            <person name="Ahren D."/>
            <person name="Johansson T."/>
            <person name="Persson P."/>
            <person name="Tunlid A."/>
        </authorList>
    </citation>
    <scope>NUCLEOTIDE SEQUENCE [LARGE SCALE GENOMIC DNA]</scope>
    <source>
        <strain evidence="3 4">CBS 101986</strain>
    </source>
</reference>
<dbReference type="Pfam" id="PF00651">
    <property type="entry name" value="BTB"/>
    <property type="match status" value="1"/>
</dbReference>
<sequence length="217" mass="24705">MDPQTTSDHARKKRKVPPSASPSRNDEDATPDPPQKTLQFWFGDGNIILQTQTTQYRIHRGVLSFQSSMFENMFAMPQPEQSAQLSLQGCPVFPVTVSAEDWDALLGLLYNMERYIPNTHILPLETMLGMLRLGHKYDFARFKAQGLSQLAVIFSKDQYLRDRFDFFGDPIPEAEIIKGHEFKTLRTIEDLHIQSALPLAYLICISGRTLARGLVFT</sequence>
<accession>A0A8H5BDY4</accession>
<dbReference type="AlphaFoldDB" id="A0A8H5BDY4"/>
<proteinExistence type="predicted"/>
<evidence type="ECO:0000256" key="1">
    <source>
        <dbReference type="SAM" id="MobiDB-lite"/>
    </source>
</evidence>
<dbReference type="Gene3D" id="3.30.710.10">
    <property type="entry name" value="Potassium Channel Kv1.1, Chain A"/>
    <property type="match status" value="1"/>
</dbReference>
<dbReference type="CDD" id="cd18186">
    <property type="entry name" value="BTB_POZ_ZBTB_KLHL-like"/>
    <property type="match status" value="1"/>
</dbReference>